<keyword evidence="3" id="KW-1185">Reference proteome</keyword>
<evidence type="ECO:0000313" key="2">
    <source>
        <dbReference type="EMBL" id="MBL7261326.1"/>
    </source>
</evidence>
<dbReference type="Pfam" id="PF18588">
    <property type="entry name" value="WcbI"/>
    <property type="match status" value="1"/>
</dbReference>
<organism evidence="2 3">
    <name type="scientific">Paractinoplanes lichenicola</name>
    <dbReference type="NCBI Taxonomy" id="2802976"/>
    <lineage>
        <taxon>Bacteria</taxon>
        <taxon>Bacillati</taxon>
        <taxon>Actinomycetota</taxon>
        <taxon>Actinomycetes</taxon>
        <taxon>Micromonosporales</taxon>
        <taxon>Micromonosporaceae</taxon>
        <taxon>Paractinoplanes</taxon>
    </lineage>
</organism>
<dbReference type="Proteomes" id="UP000598996">
    <property type="component" value="Unassembled WGS sequence"/>
</dbReference>
<comment type="caution">
    <text evidence="2">The sequence shown here is derived from an EMBL/GenBank/DDBJ whole genome shotgun (WGS) entry which is preliminary data.</text>
</comment>
<evidence type="ECO:0000313" key="3">
    <source>
        <dbReference type="Proteomes" id="UP000598996"/>
    </source>
</evidence>
<feature type="domain" description="Polysaccharide biosynthesis enzyme WcbI" evidence="1">
    <location>
        <begin position="29"/>
        <end position="225"/>
    </location>
</feature>
<reference evidence="2 3" key="1">
    <citation type="submission" date="2021-01" db="EMBL/GenBank/DDBJ databases">
        <title>Actinoplanes sp. nov. LDG1-01 isolated from lichen.</title>
        <authorList>
            <person name="Saeng-In P."/>
            <person name="Phongsopitanun W."/>
            <person name="Kanchanasin P."/>
            <person name="Yuki M."/>
            <person name="Kudo T."/>
            <person name="Ohkuma M."/>
            <person name="Tanasupawat S."/>
        </authorList>
    </citation>
    <scope>NUCLEOTIDE SEQUENCE [LARGE SCALE GENOMIC DNA]</scope>
    <source>
        <strain evidence="2 3">LDG1-01</strain>
    </source>
</reference>
<protein>
    <recommendedName>
        <fullName evidence="1">Polysaccharide biosynthesis enzyme WcbI domain-containing protein</fullName>
    </recommendedName>
</protein>
<evidence type="ECO:0000259" key="1">
    <source>
        <dbReference type="Pfam" id="PF18588"/>
    </source>
</evidence>
<dbReference type="EMBL" id="JAENHO010000018">
    <property type="protein sequence ID" value="MBL7261326.1"/>
    <property type="molecule type" value="Genomic_DNA"/>
</dbReference>
<sequence>MAASEPDPRTRHYGVFYGLDEPGGDGPVVLVVGNCQAESLRLMLDGGGLRTVRMPPVHELVAADLVHLARWLARTALLITQPIRDNYRGLPLGSAQLREPLGRGAKTLRVPVIRFAGLYPAHAIVRPPSDPSLAPPVVAYHDLRLLAEAAGLSLRTPFDVPAVRAIAEHSLEQLRTREAAHGTVVVSDLFARPSFGQMRTLNHPGNPIWTALAARVRAAAGLPEHTVDPGRPLLDSVHAPREAVVIEAWEIDEPERPHWVVAGEPVEAGAVREAHLEWYSRHPDAVQAGLARHADALRIAGLA</sequence>
<name>A0ABS1W3M0_9ACTN</name>
<accession>A0ABS1W3M0</accession>
<dbReference type="InterPro" id="IPR041307">
    <property type="entry name" value="WcbI"/>
</dbReference>
<gene>
    <name evidence="2" type="ORF">JKJ07_44280</name>
</gene>
<dbReference type="Gene3D" id="3.40.50.12080">
    <property type="match status" value="1"/>
</dbReference>
<dbReference type="RefSeq" id="WP_202998059.1">
    <property type="nucleotide sequence ID" value="NZ_JAENHO010000018.1"/>
</dbReference>
<proteinExistence type="predicted"/>